<dbReference type="InterPro" id="IPR017736">
    <property type="entry name" value="Glyco_hydro_1_beta-glucosidase"/>
</dbReference>
<dbReference type="Proteomes" id="UP000316747">
    <property type="component" value="Unassembled WGS sequence"/>
</dbReference>
<dbReference type="GO" id="GO:0008422">
    <property type="term" value="F:beta-glucosidase activity"/>
    <property type="evidence" value="ECO:0007669"/>
    <property type="project" value="UniProtKB-EC"/>
</dbReference>
<feature type="active site" description="Proton donor" evidence="9">
    <location>
        <position position="175"/>
    </location>
</feature>
<dbReference type="PANTHER" id="PTHR10353">
    <property type="entry name" value="GLYCOSYL HYDROLASE"/>
    <property type="match status" value="1"/>
</dbReference>
<gene>
    <name evidence="12" type="ORF">FBY41_4158</name>
</gene>
<dbReference type="GO" id="GO:0005829">
    <property type="term" value="C:cytosol"/>
    <property type="evidence" value="ECO:0007669"/>
    <property type="project" value="TreeGrafter"/>
</dbReference>
<feature type="binding site" evidence="10">
    <location>
        <position position="412"/>
    </location>
    <ligand>
        <name>substrate</name>
    </ligand>
</feature>
<reference evidence="12 13" key="1">
    <citation type="submission" date="2019-06" db="EMBL/GenBank/DDBJ databases">
        <title>Genome sequencing of plant associated microbes to promote plant fitness in Sorghum bicolor and Oryza sativa.</title>
        <authorList>
            <person name="Coleman-Derr D."/>
        </authorList>
    </citation>
    <scope>NUCLEOTIDE SEQUENCE [LARGE SCALE GENOMIC DNA]</scope>
    <source>
        <strain evidence="12 13">KV-663</strain>
    </source>
</reference>
<evidence type="ECO:0000256" key="5">
    <source>
        <dbReference type="ARBA" id="ARBA00023001"/>
    </source>
</evidence>
<sequence length="459" mass="50677">MTGTPDHHDRISRTFPDGFLWGTATAAYQVEGAVDEDGRGASIWDTFVRTPGAMLVEADADVACDHYHRYREDVALMRDLGATAYRFSIAWPRVLPEGTGTPNEAGLGFYDRLVDELLTAGVEPFATLYHWDLPQALQDRGGWVERSTAEAFGAYAALVAERLGDRVHHFFTINEFSNLVDSGYGTGLLAPGLRLAAKEVNQVRHHAVLAHGLAVQAVRAHGGPAAQVGPADNSVICVPVTDRPEDVRAAEVAMRETNAGLLTVMLEGRYTDGYLEAAGADAPRIAEGDLDTIGSPLDFVGVNIYQANHYVRASDDEAHPLGYELLPFQPSHPHFARWHHVSPESMYWGPRLVTSVWNPAAIYVTENGCSATDDLVDGRVLDTSRIMLLRSHLGELQRATAEGAPVRGYFHWSLIDNFEWIAGYRNRYGLVHVDFDTQRRTPKLSASWFREASRRNEVV</sequence>
<evidence type="ECO:0000256" key="1">
    <source>
        <dbReference type="ARBA" id="ARBA00000448"/>
    </source>
</evidence>
<dbReference type="InterPro" id="IPR033132">
    <property type="entry name" value="GH_1_N_CS"/>
</dbReference>
<dbReference type="OrthoDB" id="9765195at2"/>
<dbReference type="PANTHER" id="PTHR10353:SF36">
    <property type="entry name" value="LP05116P"/>
    <property type="match status" value="1"/>
</dbReference>
<protein>
    <recommendedName>
        <fullName evidence="3 11">Beta-glucosidase</fullName>
        <ecNumber evidence="3 11">3.2.1.21</ecNumber>
    </recommendedName>
</protein>
<evidence type="ECO:0000256" key="8">
    <source>
        <dbReference type="ARBA" id="ARBA00023326"/>
    </source>
</evidence>
<comment type="caution">
    <text evidence="12">The sequence shown here is derived from an EMBL/GenBank/DDBJ whole genome shotgun (WGS) entry which is preliminary data.</text>
</comment>
<proteinExistence type="inferred from homology"/>
<feature type="binding site" evidence="10">
    <location>
        <position position="174"/>
    </location>
    <ligand>
        <name>substrate</name>
    </ligand>
</feature>
<evidence type="ECO:0000256" key="7">
    <source>
        <dbReference type="ARBA" id="ARBA00023295"/>
    </source>
</evidence>
<feature type="active site" description="Nucleophile" evidence="9">
    <location>
        <position position="366"/>
    </location>
</feature>
<dbReference type="InterPro" id="IPR001360">
    <property type="entry name" value="Glyco_hydro_1"/>
</dbReference>
<evidence type="ECO:0000256" key="2">
    <source>
        <dbReference type="ARBA" id="ARBA00010838"/>
    </source>
</evidence>
<accession>A0A543HG68</accession>
<feature type="binding site" evidence="10">
    <location>
        <position position="130"/>
    </location>
    <ligand>
        <name>substrate</name>
    </ligand>
</feature>
<comment type="catalytic activity">
    <reaction evidence="1 11">
        <text>Hydrolysis of terminal, non-reducing beta-D-glucosyl residues with release of beta-D-glucose.</text>
        <dbReference type="EC" id="3.2.1.21"/>
    </reaction>
</comment>
<keyword evidence="7 11" id="KW-0326">Glycosidase</keyword>
<dbReference type="EMBL" id="VFPM01000004">
    <property type="protein sequence ID" value="TQM57334.1"/>
    <property type="molecule type" value="Genomic_DNA"/>
</dbReference>
<dbReference type="RefSeq" id="WP_141846687.1">
    <property type="nucleotide sequence ID" value="NZ_VFPM01000004.1"/>
</dbReference>
<feature type="binding site" evidence="10">
    <location>
        <position position="29"/>
    </location>
    <ligand>
        <name>substrate</name>
    </ligand>
</feature>
<dbReference type="NCBIfam" id="TIGR03356">
    <property type="entry name" value="BGL"/>
    <property type="match status" value="1"/>
</dbReference>
<evidence type="ECO:0000256" key="4">
    <source>
        <dbReference type="ARBA" id="ARBA00022801"/>
    </source>
</evidence>
<feature type="binding site" evidence="10">
    <location>
        <position position="305"/>
    </location>
    <ligand>
        <name>substrate</name>
    </ligand>
</feature>
<evidence type="ECO:0000256" key="3">
    <source>
        <dbReference type="ARBA" id="ARBA00012744"/>
    </source>
</evidence>
<name>A0A543HG68_9MICO</name>
<evidence type="ECO:0000256" key="10">
    <source>
        <dbReference type="PIRSR" id="PIRSR617736-2"/>
    </source>
</evidence>
<organism evidence="12 13">
    <name type="scientific">Humibacillus xanthopallidus</name>
    <dbReference type="NCBI Taxonomy" id="412689"/>
    <lineage>
        <taxon>Bacteria</taxon>
        <taxon>Bacillati</taxon>
        <taxon>Actinomycetota</taxon>
        <taxon>Actinomycetes</taxon>
        <taxon>Micrococcales</taxon>
        <taxon>Intrasporangiaceae</taxon>
        <taxon>Humibacillus</taxon>
    </lineage>
</organism>
<dbReference type="PROSITE" id="PS00653">
    <property type="entry name" value="GLYCOSYL_HYDROL_F1_2"/>
    <property type="match status" value="1"/>
</dbReference>
<keyword evidence="6" id="KW-0119">Carbohydrate metabolism</keyword>
<evidence type="ECO:0000256" key="6">
    <source>
        <dbReference type="ARBA" id="ARBA00023277"/>
    </source>
</evidence>
<keyword evidence="5" id="KW-0136">Cellulose degradation</keyword>
<dbReference type="FunFam" id="3.20.20.80:FF:000004">
    <property type="entry name" value="Beta-glucosidase 6-phospho-beta-glucosidase"/>
    <property type="match status" value="1"/>
</dbReference>
<keyword evidence="8" id="KW-0624">Polysaccharide degradation</keyword>
<evidence type="ECO:0000313" key="12">
    <source>
        <dbReference type="EMBL" id="TQM57334.1"/>
    </source>
</evidence>
<evidence type="ECO:0000256" key="9">
    <source>
        <dbReference type="PIRSR" id="PIRSR617736-1"/>
    </source>
</evidence>
<dbReference type="EC" id="3.2.1.21" evidence="3 11"/>
<dbReference type="Gene3D" id="3.20.20.80">
    <property type="entry name" value="Glycosidases"/>
    <property type="match status" value="1"/>
</dbReference>
<keyword evidence="4 11" id="KW-0378">Hydrolase</keyword>
<keyword evidence="13" id="KW-1185">Reference proteome</keyword>
<feature type="binding site" evidence="10">
    <location>
        <begin position="419"/>
        <end position="420"/>
    </location>
    <ligand>
        <name>substrate</name>
    </ligand>
</feature>
<dbReference type="AlphaFoldDB" id="A0A543HG68"/>
<dbReference type="GO" id="GO:0030245">
    <property type="term" value="P:cellulose catabolic process"/>
    <property type="evidence" value="ECO:0007669"/>
    <property type="project" value="UniProtKB-KW"/>
</dbReference>
<dbReference type="Pfam" id="PF00232">
    <property type="entry name" value="Glyco_hydro_1"/>
    <property type="match status" value="1"/>
</dbReference>
<dbReference type="PRINTS" id="PR00131">
    <property type="entry name" value="GLHYDRLASE1"/>
</dbReference>
<comment type="similarity">
    <text evidence="2 11">Belongs to the glycosyl hydrolase 1 family.</text>
</comment>
<dbReference type="SUPFAM" id="SSF51445">
    <property type="entry name" value="(Trans)glycosidases"/>
    <property type="match status" value="1"/>
</dbReference>
<evidence type="ECO:0000313" key="13">
    <source>
        <dbReference type="Proteomes" id="UP000316747"/>
    </source>
</evidence>
<dbReference type="InterPro" id="IPR017853">
    <property type="entry name" value="GH"/>
</dbReference>
<evidence type="ECO:0000256" key="11">
    <source>
        <dbReference type="RuleBase" id="RU361175"/>
    </source>
</evidence>